<accession>A0A0A8UPP8</accession>
<organism evidence="11 12">
    <name type="scientific">Legionella hackeliae</name>
    <dbReference type="NCBI Taxonomy" id="449"/>
    <lineage>
        <taxon>Bacteria</taxon>
        <taxon>Pseudomonadati</taxon>
        <taxon>Pseudomonadota</taxon>
        <taxon>Gammaproteobacteria</taxon>
        <taxon>Legionellales</taxon>
        <taxon>Legionellaceae</taxon>
        <taxon>Legionella</taxon>
    </lineage>
</organism>
<dbReference type="PRINTS" id="PR00885">
    <property type="entry name" value="BCTERIALGSPH"/>
</dbReference>
<keyword evidence="4" id="KW-0488">Methylation</keyword>
<evidence type="ECO:0000256" key="1">
    <source>
        <dbReference type="ARBA" id="ARBA00004377"/>
    </source>
</evidence>
<name>A0A0A8UPP8_LEGHA</name>
<proteinExistence type="predicted"/>
<dbReference type="GO" id="GO:0015628">
    <property type="term" value="P:protein secretion by the type II secretion system"/>
    <property type="evidence" value="ECO:0007669"/>
    <property type="project" value="InterPro"/>
</dbReference>
<protein>
    <recommendedName>
        <fullName evidence="2">Type II secretion system protein H</fullName>
    </recommendedName>
    <alternativeName>
        <fullName evidence="9">General secretion pathway protein H</fullName>
    </alternativeName>
</protein>
<dbReference type="GO" id="GO:0005886">
    <property type="term" value="C:plasma membrane"/>
    <property type="evidence" value="ECO:0007669"/>
    <property type="project" value="UniProtKB-SubCell"/>
</dbReference>
<dbReference type="PROSITE" id="PS00409">
    <property type="entry name" value="PROKAR_NTER_METHYL"/>
    <property type="match status" value="1"/>
</dbReference>
<keyword evidence="8 10" id="KW-0472">Membrane</keyword>
<reference evidence="12" key="1">
    <citation type="submission" date="2014-09" db="EMBL/GenBank/DDBJ databases">
        <authorList>
            <person name="Gomez-Valero L."/>
        </authorList>
    </citation>
    <scope>NUCLEOTIDE SEQUENCE [LARGE SCALE GENOMIC DNA]</scope>
    <source>
        <strain evidence="12">ATCC35250</strain>
    </source>
</reference>
<evidence type="ECO:0000256" key="5">
    <source>
        <dbReference type="ARBA" id="ARBA00022519"/>
    </source>
</evidence>
<feature type="transmembrane region" description="Helical" evidence="10">
    <location>
        <begin position="6"/>
        <end position="29"/>
    </location>
</feature>
<dbReference type="PATRIC" id="fig|449.7.peg.2313"/>
<evidence type="ECO:0000256" key="3">
    <source>
        <dbReference type="ARBA" id="ARBA00022475"/>
    </source>
</evidence>
<keyword evidence="7 10" id="KW-1133">Transmembrane helix</keyword>
<dbReference type="Proteomes" id="UP000032803">
    <property type="component" value="Chromosome I"/>
</dbReference>
<evidence type="ECO:0000256" key="6">
    <source>
        <dbReference type="ARBA" id="ARBA00022692"/>
    </source>
</evidence>
<evidence type="ECO:0000313" key="12">
    <source>
        <dbReference type="Proteomes" id="UP000032803"/>
    </source>
</evidence>
<sequence>MRAKGFTLIEILVVLIIIGITVGFALLAFGDFGASRRVVTTAEQFSSYIKLLQHRAIVEMKPLGITITQDRYQTFRFEQGTWKPMPEKTVFHTQYFPSNFVVNLQKTGAKISNKNPDIVVNASGDMTPFILNFGTSQKPKLATLVGNYNGQISLVLPSSS</sequence>
<dbReference type="SUPFAM" id="SSF54523">
    <property type="entry name" value="Pili subunits"/>
    <property type="match status" value="1"/>
</dbReference>
<dbReference type="NCBIfam" id="TIGR01708">
    <property type="entry name" value="typeII_sec_gspH"/>
    <property type="match status" value="1"/>
</dbReference>
<evidence type="ECO:0000256" key="7">
    <source>
        <dbReference type="ARBA" id="ARBA00022989"/>
    </source>
</evidence>
<dbReference type="STRING" id="449.LHA_1818"/>
<dbReference type="GO" id="GO:0015627">
    <property type="term" value="C:type II protein secretion system complex"/>
    <property type="evidence" value="ECO:0007669"/>
    <property type="project" value="InterPro"/>
</dbReference>
<comment type="subcellular location">
    <subcellularLocation>
        <location evidence="1">Cell inner membrane</location>
        <topology evidence="1">Single-pass membrane protein</topology>
    </subcellularLocation>
</comment>
<evidence type="ECO:0000256" key="2">
    <source>
        <dbReference type="ARBA" id="ARBA00021549"/>
    </source>
</evidence>
<dbReference type="EMBL" id="LN681225">
    <property type="protein sequence ID" value="CEK10850.1"/>
    <property type="molecule type" value="Genomic_DNA"/>
</dbReference>
<dbReference type="NCBIfam" id="TIGR02532">
    <property type="entry name" value="IV_pilin_GFxxxE"/>
    <property type="match status" value="1"/>
</dbReference>
<keyword evidence="5" id="KW-0997">Cell inner membrane</keyword>
<keyword evidence="12" id="KW-1185">Reference proteome</keyword>
<dbReference type="HOGENOM" id="CLU_111963_2_0_6"/>
<dbReference type="InterPro" id="IPR045584">
    <property type="entry name" value="Pilin-like"/>
</dbReference>
<keyword evidence="3" id="KW-1003">Cell membrane</keyword>
<dbReference type="RefSeq" id="WP_045106148.1">
    <property type="nucleotide sequence ID" value="NZ_LN681225.1"/>
</dbReference>
<dbReference type="InterPro" id="IPR002416">
    <property type="entry name" value="T2SS_protein-GspH"/>
</dbReference>
<dbReference type="Gene3D" id="3.55.40.10">
    <property type="entry name" value="minor pseudopilin epsh domain"/>
    <property type="match status" value="1"/>
</dbReference>
<evidence type="ECO:0000256" key="4">
    <source>
        <dbReference type="ARBA" id="ARBA00022481"/>
    </source>
</evidence>
<evidence type="ECO:0000256" key="9">
    <source>
        <dbReference type="ARBA" id="ARBA00030775"/>
    </source>
</evidence>
<evidence type="ECO:0000256" key="10">
    <source>
        <dbReference type="SAM" id="Phobius"/>
    </source>
</evidence>
<gene>
    <name evidence="11" type="primary">xcpU</name>
    <name evidence="11" type="ORF">LHA_1818</name>
</gene>
<dbReference type="InterPro" id="IPR012902">
    <property type="entry name" value="N_methyl_site"/>
</dbReference>
<dbReference type="InterPro" id="IPR049875">
    <property type="entry name" value="TypeII_GspH"/>
</dbReference>
<evidence type="ECO:0000313" key="11">
    <source>
        <dbReference type="EMBL" id="CEK10850.1"/>
    </source>
</evidence>
<evidence type="ECO:0000256" key="8">
    <source>
        <dbReference type="ARBA" id="ARBA00023136"/>
    </source>
</evidence>
<dbReference type="AlphaFoldDB" id="A0A0A8UPP8"/>
<keyword evidence="6 10" id="KW-0812">Transmembrane</keyword>
<dbReference type="OrthoDB" id="5649665at2"/>
<dbReference type="Pfam" id="PF07963">
    <property type="entry name" value="N_methyl"/>
    <property type="match status" value="1"/>
</dbReference>
<dbReference type="KEGG" id="lha:LHA_1818"/>